<accession>A0ABW2GD27</accession>
<proteinExistence type="predicted"/>
<evidence type="ECO:0000313" key="2">
    <source>
        <dbReference type="Proteomes" id="UP001596413"/>
    </source>
</evidence>
<name>A0ABW2GD27_9ACTN</name>
<keyword evidence="2" id="KW-1185">Reference proteome</keyword>
<protein>
    <submittedName>
        <fullName evidence="1">Uncharacterized protein</fullName>
    </submittedName>
</protein>
<comment type="caution">
    <text evidence="1">The sequence shown here is derived from an EMBL/GenBank/DDBJ whole genome shotgun (WGS) entry which is preliminary data.</text>
</comment>
<evidence type="ECO:0000313" key="1">
    <source>
        <dbReference type="EMBL" id="MFC7217924.1"/>
    </source>
</evidence>
<dbReference type="EMBL" id="JBHSZO010000008">
    <property type="protein sequence ID" value="MFC7217924.1"/>
    <property type="molecule type" value="Genomic_DNA"/>
</dbReference>
<dbReference type="Proteomes" id="UP001596413">
    <property type="component" value="Unassembled WGS sequence"/>
</dbReference>
<sequence length="152" mass="16888">MDMHQEEVIAALAVHGFTTRYDGYSPGWDPVRFTKKDTPTSQAPVECYFHEDQELAYVLVDGRLGPQVTCEGIRLIGRVPSQLAQEMEAHALKYDTGLRFSPTGDLSCDGFQLEIGAQRAGDYVMSCALFFVAGDDHSVMCDGAPNAVWHRW</sequence>
<gene>
    <name evidence="1" type="ORF">ACFQLX_07045</name>
</gene>
<organism evidence="1 2">
    <name type="scientific">Streptomyces polyrhachis</name>
    <dbReference type="NCBI Taxonomy" id="1282885"/>
    <lineage>
        <taxon>Bacteria</taxon>
        <taxon>Bacillati</taxon>
        <taxon>Actinomycetota</taxon>
        <taxon>Actinomycetes</taxon>
        <taxon>Kitasatosporales</taxon>
        <taxon>Streptomycetaceae</taxon>
        <taxon>Streptomyces</taxon>
    </lineage>
</organism>
<reference evidence="2" key="1">
    <citation type="journal article" date="2019" name="Int. J. Syst. Evol. Microbiol.">
        <title>The Global Catalogue of Microorganisms (GCM) 10K type strain sequencing project: providing services to taxonomists for standard genome sequencing and annotation.</title>
        <authorList>
            <consortium name="The Broad Institute Genomics Platform"/>
            <consortium name="The Broad Institute Genome Sequencing Center for Infectious Disease"/>
            <person name="Wu L."/>
            <person name="Ma J."/>
        </authorList>
    </citation>
    <scope>NUCLEOTIDE SEQUENCE [LARGE SCALE GENOMIC DNA]</scope>
    <source>
        <strain evidence="2">CGMCC 1.13681</strain>
    </source>
</reference>